<feature type="transmembrane region" description="Helical" evidence="8">
    <location>
        <begin position="354"/>
        <end position="373"/>
    </location>
</feature>
<dbReference type="GO" id="GO:0015528">
    <property type="term" value="F:lactose:proton symporter activity"/>
    <property type="evidence" value="ECO:0007669"/>
    <property type="project" value="TreeGrafter"/>
</dbReference>
<evidence type="ECO:0000256" key="6">
    <source>
        <dbReference type="ARBA" id="ARBA00022989"/>
    </source>
</evidence>
<evidence type="ECO:0000256" key="2">
    <source>
        <dbReference type="ARBA" id="ARBA00022448"/>
    </source>
</evidence>
<keyword evidence="7 8" id="KW-0472">Membrane</keyword>
<feature type="transmembrane region" description="Helical" evidence="8">
    <location>
        <begin position="323"/>
        <end position="342"/>
    </location>
</feature>
<reference evidence="10" key="1">
    <citation type="submission" date="2018-06" db="EMBL/GenBank/DDBJ databases">
        <authorList>
            <person name="Zhirakovskaya E."/>
        </authorList>
    </citation>
    <scope>NUCLEOTIDE SEQUENCE</scope>
</reference>
<dbReference type="PANTHER" id="PTHR23522:SF10">
    <property type="entry name" value="3-PHENYLPROPIONIC ACID TRANSPORTER-RELATED"/>
    <property type="match status" value="1"/>
</dbReference>
<dbReference type="InterPro" id="IPR036259">
    <property type="entry name" value="MFS_trans_sf"/>
</dbReference>
<keyword evidence="3" id="KW-1003">Cell membrane</keyword>
<evidence type="ECO:0000256" key="7">
    <source>
        <dbReference type="ARBA" id="ARBA00023136"/>
    </source>
</evidence>
<dbReference type="AlphaFoldDB" id="A0A3B1B4R1"/>
<evidence type="ECO:0000256" key="1">
    <source>
        <dbReference type="ARBA" id="ARBA00004429"/>
    </source>
</evidence>
<feature type="transmembrane region" description="Helical" evidence="8">
    <location>
        <begin position="198"/>
        <end position="216"/>
    </location>
</feature>
<dbReference type="PANTHER" id="PTHR23522">
    <property type="entry name" value="BLL5896 PROTEIN"/>
    <property type="match status" value="1"/>
</dbReference>
<dbReference type="GO" id="GO:0005886">
    <property type="term" value="C:plasma membrane"/>
    <property type="evidence" value="ECO:0007669"/>
    <property type="project" value="UniProtKB-SubCell"/>
</dbReference>
<dbReference type="SUPFAM" id="SSF103473">
    <property type="entry name" value="MFS general substrate transporter"/>
    <property type="match status" value="1"/>
</dbReference>
<feature type="transmembrane region" description="Helical" evidence="8">
    <location>
        <begin position="129"/>
        <end position="148"/>
    </location>
</feature>
<dbReference type="PIRSF" id="PIRSF004925">
    <property type="entry name" value="HcaT"/>
    <property type="match status" value="1"/>
</dbReference>
<keyword evidence="4" id="KW-0997">Cell inner membrane</keyword>
<evidence type="ECO:0000256" key="5">
    <source>
        <dbReference type="ARBA" id="ARBA00022692"/>
    </source>
</evidence>
<feature type="transmembrane region" description="Helical" evidence="8">
    <location>
        <begin position="289"/>
        <end position="311"/>
    </location>
</feature>
<feature type="transmembrane region" description="Helical" evidence="8">
    <location>
        <begin position="68"/>
        <end position="86"/>
    </location>
</feature>
<feature type="transmembrane region" description="Helical" evidence="8">
    <location>
        <begin position="258"/>
        <end position="277"/>
    </location>
</feature>
<evidence type="ECO:0000256" key="3">
    <source>
        <dbReference type="ARBA" id="ARBA00022475"/>
    </source>
</evidence>
<evidence type="ECO:0000259" key="9">
    <source>
        <dbReference type="PROSITE" id="PS50850"/>
    </source>
</evidence>
<sequence>MPYWRLSGFYFFYFASLGALLPYWSLYLKSLGFNITEIGNLMAILMATKIISPNIWGWVADHTGRRMAIVRMGCLISMLAFAGVFYSDDFAWLVLVMVVFSFFWNATLPQFEATTFSHLGSQTHRYSSIRLWGSLGFIAAVWGLGSLLEGDSIRLLPVILLIMFAGIWLSSLLVPEKAAGHLSLDHEPLRKLLRRPEVLGLLVACFLMQASHGPYYTFYSIYLQDYGYSLPAIGGLWALGVAAEVGIFLLMSRLVPQFGLRGLLLGSLLLTALRWLITALYPESMGLMVFAQCLHAASFGIYHAVAIQYIHNFFSGRHQGKGQALYSSLSFGAGGALGSLYSGYLFDGLGARSMFLTAMVLALAGFFIAWRYLPVESSSIK</sequence>
<protein>
    <submittedName>
        <fullName evidence="10">Nucleoside:H+ symporter:Major facilitator superfamily</fullName>
    </submittedName>
</protein>
<feature type="domain" description="Major facilitator superfamily (MFS) profile" evidence="9">
    <location>
        <begin position="197"/>
        <end position="381"/>
    </location>
</feature>
<dbReference type="Pfam" id="PF12832">
    <property type="entry name" value="MFS_1_like"/>
    <property type="match status" value="1"/>
</dbReference>
<dbReference type="InterPro" id="IPR026032">
    <property type="entry name" value="HcaT-like"/>
</dbReference>
<dbReference type="InterPro" id="IPR024989">
    <property type="entry name" value="MFS_assoc_dom"/>
</dbReference>
<feature type="transmembrane region" description="Helical" evidence="8">
    <location>
        <begin position="154"/>
        <end position="174"/>
    </location>
</feature>
<feature type="transmembrane region" description="Helical" evidence="8">
    <location>
        <begin position="228"/>
        <end position="251"/>
    </location>
</feature>
<dbReference type="CDD" id="cd17335">
    <property type="entry name" value="MFS_MFSD6"/>
    <property type="match status" value="1"/>
</dbReference>
<accession>A0A3B1B4R1</accession>
<dbReference type="InterPro" id="IPR020846">
    <property type="entry name" value="MFS_dom"/>
</dbReference>
<dbReference type="EMBL" id="UOFY01000066">
    <property type="protein sequence ID" value="VAX11142.1"/>
    <property type="molecule type" value="Genomic_DNA"/>
</dbReference>
<proteinExistence type="predicted"/>
<comment type="subcellular location">
    <subcellularLocation>
        <location evidence="1">Cell inner membrane</location>
        <topology evidence="1">Multi-pass membrane protein</topology>
    </subcellularLocation>
</comment>
<dbReference type="PROSITE" id="PS50850">
    <property type="entry name" value="MFS"/>
    <property type="match status" value="1"/>
</dbReference>
<name>A0A3B1B4R1_9ZZZZ</name>
<feature type="transmembrane region" description="Helical" evidence="8">
    <location>
        <begin position="7"/>
        <end position="26"/>
    </location>
</feature>
<keyword evidence="2" id="KW-0813">Transport</keyword>
<dbReference type="NCBIfam" id="NF037955">
    <property type="entry name" value="mfs"/>
    <property type="match status" value="1"/>
</dbReference>
<organism evidence="10">
    <name type="scientific">hydrothermal vent metagenome</name>
    <dbReference type="NCBI Taxonomy" id="652676"/>
    <lineage>
        <taxon>unclassified sequences</taxon>
        <taxon>metagenomes</taxon>
        <taxon>ecological metagenomes</taxon>
    </lineage>
</organism>
<feature type="transmembrane region" description="Helical" evidence="8">
    <location>
        <begin position="92"/>
        <end position="108"/>
    </location>
</feature>
<dbReference type="Gene3D" id="1.20.1250.20">
    <property type="entry name" value="MFS general substrate transporter like domains"/>
    <property type="match status" value="2"/>
</dbReference>
<evidence type="ECO:0000256" key="8">
    <source>
        <dbReference type="SAM" id="Phobius"/>
    </source>
</evidence>
<keyword evidence="6 8" id="KW-1133">Transmembrane helix</keyword>
<gene>
    <name evidence="10" type="ORF">MNBD_GAMMA25-1629</name>
</gene>
<keyword evidence="5 8" id="KW-0812">Transmembrane</keyword>
<feature type="transmembrane region" description="Helical" evidence="8">
    <location>
        <begin position="38"/>
        <end position="56"/>
    </location>
</feature>
<evidence type="ECO:0000256" key="4">
    <source>
        <dbReference type="ARBA" id="ARBA00022519"/>
    </source>
</evidence>
<dbReference type="GO" id="GO:0030395">
    <property type="term" value="F:lactose binding"/>
    <property type="evidence" value="ECO:0007669"/>
    <property type="project" value="TreeGrafter"/>
</dbReference>
<evidence type="ECO:0000313" key="10">
    <source>
        <dbReference type="EMBL" id="VAX11142.1"/>
    </source>
</evidence>